<protein>
    <submittedName>
        <fullName evidence="1">Uncharacterized protein</fullName>
    </submittedName>
</protein>
<proteinExistence type="predicted"/>
<name>X1DXC9_9ZZZZ</name>
<organism evidence="1">
    <name type="scientific">marine sediment metagenome</name>
    <dbReference type="NCBI Taxonomy" id="412755"/>
    <lineage>
        <taxon>unclassified sequences</taxon>
        <taxon>metagenomes</taxon>
        <taxon>ecological metagenomes</taxon>
    </lineage>
</organism>
<dbReference type="EMBL" id="BART01030996">
    <property type="protein sequence ID" value="GAH09569.1"/>
    <property type="molecule type" value="Genomic_DNA"/>
</dbReference>
<reference evidence="1" key="1">
    <citation type="journal article" date="2014" name="Front. Microbiol.">
        <title>High frequency of phylogenetically diverse reductive dehalogenase-homologous genes in deep subseafloor sedimentary metagenomes.</title>
        <authorList>
            <person name="Kawai M."/>
            <person name="Futagami T."/>
            <person name="Toyoda A."/>
            <person name="Takaki Y."/>
            <person name="Nishi S."/>
            <person name="Hori S."/>
            <person name="Arai W."/>
            <person name="Tsubouchi T."/>
            <person name="Morono Y."/>
            <person name="Uchiyama I."/>
            <person name="Ito T."/>
            <person name="Fujiyama A."/>
            <person name="Inagaki F."/>
            <person name="Takami H."/>
        </authorList>
    </citation>
    <scope>NUCLEOTIDE SEQUENCE</scope>
    <source>
        <strain evidence="1">Expedition CK06-06</strain>
    </source>
</reference>
<feature type="non-terminal residue" evidence="1">
    <location>
        <position position="1"/>
    </location>
</feature>
<accession>X1DXC9</accession>
<comment type="caution">
    <text evidence="1">The sequence shown here is derived from an EMBL/GenBank/DDBJ whole genome shotgun (WGS) entry which is preliminary data.</text>
</comment>
<gene>
    <name evidence="1" type="ORF">S01H4_53952</name>
</gene>
<sequence>FNETLNLFKKVSKSDFAFDIMLLDGWDTPKYIQEGLEWLKQQ</sequence>
<dbReference type="AlphaFoldDB" id="X1DXC9"/>
<evidence type="ECO:0000313" key="1">
    <source>
        <dbReference type="EMBL" id="GAH09569.1"/>
    </source>
</evidence>